<evidence type="ECO:0000256" key="1">
    <source>
        <dbReference type="SAM" id="Phobius"/>
    </source>
</evidence>
<dbReference type="AlphaFoldDB" id="A0A819PHF8"/>
<name>A0A819PHF8_9BILA</name>
<evidence type="ECO:0000313" key="3">
    <source>
        <dbReference type="Proteomes" id="UP000663881"/>
    </source>
</evidence>
<sequence>MPIVDFCRQMISSSKNFFRNLNLFKPPAGSDQNEDEQQRRFNIIVTRIYLVLLTCLLIYLGLFIHTDVKEITEKRVNPSKEELDSFLSDAACPCSHSSLLHGEFISLESNLHQICSSDFVLDRWIKAIYSGSNVTYFNLNDFRTFGSAQFQALAGFCNQSNSYLQQNIDSFENSTFISPELLPRSVFQEEINSTITQFQQTVPGAFAAQLELALQVCSSYLISPEWIKYSDSESSTVEYELEYRNYAISQFQTLAMLCERAQNTTDSALEFFLQRQIVNSQVISQELFLSKMDRLIKTWKSSTSSQFKRRMELTRIITMRNHLMSRPSIYFQANLTERSLTTEPRHYGECNCGHTYDSCIEPMGIYESGGAKPKPIYTISNFFMGCYLVEALFLSTLECFYNKSCMTNLDNFFHSPRNESWIFPALNSSLSQANKSIESIVNELMVDDWSENVNFSSYYYKCAPSTCFIEYNGRQGLLDIVISIAGIFGGLSIGFQLLIWFGLRLIEKFLNGFSLKLSLQFSNGALNDEQRKKNLYVN</sequence>
<proteinExistence type="predicted"/>
<feature type="transmembrane region" description="Helical" evidence="1">
    <location>
        <begin position="48"/>
        <end position="65"/>
    </location>
</feature>
<protein>
    <submittedName>
        <fullName evidence="2">Uncharacterized protein</fullName>
    </submittedName>
</protein>
<keyword evidence="1" id="KW-0472">Membrane</keyword>
<organism evidence="2 3">
    <name type="scientific">Adineta steineri</name>
    <dbReference type="NCBI Taxonomy" id="433720"/>
    <lineage>
        <taxon>Eukaryota</taxon>
        <taxon>Metazoa</taxon>
        <taxon>Spiralia</taxon>
        <taxon>Gnathifera</taxon>
        <taxon>Rotifera</taxon>
        <taxon>Eurotatoria</taxon>
        <taxon>Bdelloidea</taxon>
        <taxon>Adinetida</taxon>
        <taxon>Adinetidae</taxon>
        <taxon>Adineta</taxon>
    </lineage>
</organism>
<dbReference type="EMBL" id="CAJOAY010003281">
    <property type="protein sequence ID" value="CAF4013511.1"/>
    <property type="molecule type" value="Genomic_DNA"/>
</dbReference>
<accession>A0A819PHF8</accession>
<dbReference type="Proteomes" id="UP000663881">
    <property type="component" value="Unassembled WGS sequence"/>
</dbReference>
<comment type="caution">
    <text evidence="2">The sequence shown here is derived from an EMBL/GenBank/DDBJ whole genome shotgun (WGS) entry which is preliminary data.</text>
</comment>
<evidence type="ECO:0000313" key="2">
    <source>
        <dbReference type="EMBL" id="CAF4013511.1"/>
    </source>
</evidence>
<gene>
    <name evidence="2" type="ORF">OKA104_LOCUS30518</name>
</gene>
<keyword evidence="1" id="KW-1133">Transmembrane helix</keyword>
<feature type="transmembrane region" description="Helical" evidence="1">
    <location>
        <begin position="480"/>
        <end position="503"/>
    </location>
</feature>
<reference evidence="2" key="1">
    <citation type="submission" date="2021-02" db="EMBL/GenBank/DDBJ databases">
        <authorList>
            <person name="Nowell W R."/>
        </authorList>
    </citation>
    <scope>NUCLEOTIDE SEQUENCE</scope>
</reference>
<keyword evidence="1" id="KW-0812">Transmembrane</keyword>